<dbReference type="Proteomes" id="UP000243650">
    <property type="component" value="Unassembled WGS sequence"/>
</dbReference>
<reference evidence="1 2" key="1">
    <citation type="submission" date="2018-03" db="EMBL/GenBank/DDBJ databases">
        <title>Bacillus urumqiensis sp. nov., a moderately haloalkaliphilic bacterium isolated from a salt lake.</title>
        <authorList>
            <person name="Zhao B."/>
            <person name="Liao Z."/>
        </authorList>
    </citation>
    <scope>NUCLEOTIDE SEQUENCE [LARGE SCALE GENOMIC DNA]</scope>
    <source>
        <strain evidence="1 2">BZ-SZ-XJ18</strain>
    </source>
</reference>
<accession>A0A2P6ML48</accession>
<comment type="caution">
    <text evidence="1">The sequence shown here is derived from an EMBL/GenBank/DDBJ whole genome shotgun (WGS) entry which is preliminary data.</text>
</comment>
<keyword evidence="2" id="KW-1185">Reference proteome</keyword>
<dbReference type="AlphaFoldDB" id="A0A2P6ML48"/>
<evidence type="ECO:0000313" key="2">
    <source>
        <dbReference type="Proteomes" id="UP000243650"/>
    </source>
</evidence>
<gene>
    <name evidence="1" type="ORF">C6I21_00075</name>
</gene>
<protein>
    <submittedName>
        <fullName evidence="1">Uncharacterized protein</fullName>
    </submittedName>
</protein>
<evidence type="ECO:0000313" key="1">
    <source>
        <dbReference type="EMBL" id="PRO67001.1"/>
    </source>
</evidence>
<proteinExistence type="predicted"/>
<sequence length="181" mass="20614">MTFPSTTLIQMTFPEELTVTESDLYTAAEHSTLFAYGTLPGAACILVKTSDAPRFLQRLPFTRHSMQVQTVFVPSRRAFLETVKFLHLLPDFYPEIPSSRKASSFRSYFDMEHTMIHTQLFFSFFPCRQVAGAFHFRERPALPAEQNAVVTAAYLRRLLHLPYDDEGSVLPLTAPYLSPVT</sequence>
<dbReference type="EMBL" id="PVNS01000001">
    <property type="protein sequence ID" value="PRO67001.1"/>
    <property type="molecule type" value="Genomic_DNA"/>
</dbReference>
<name>A0A2P6ML48_ALKUR</name>
<organism evidence="1 2">
    <name type="scientific">Alkalicoccus urumqiensis</name>
    <name type="common">Bacillus urumqiensis</name>
    <dbReference type="NCBI Taxonomy" id="1548213"/>
    <lineage>
        <taxon>Bacteria</taxon>
        <taxon>Bacillati</taxon>
        <taxon>Bacillota</taxon>
        <taxon>Bacilli</taxon>
        <taxon>Bacillales</taxon>
        <taxon>Bacillaceae</taxon>
        <taxon>Alkalicoccus</taxon>
    </lineage>
</organism>